<evidence type="ECO:0000256" key="4">
    <source>
        <dbReference type="ARBA" id="ARBA00023163"/>
    </source>
</evidence>
<name>D8Q0B0_SCHCM</name>
<dbReference type="PANTHER" id="PTHR47338:SF5">
    <property type="entry name" value="ZN(II)2CYS6 TRANSCRIPTION FACTOR (EUROFUNG)"/>
    <property type="match status" value="1"/>
</dbReference>
<keyword evidence="9" id="KW-1185">Reference proteome</keyword>
<accession>D8Q0B0</accession>
<dbReference type="eggNOG" id="ENOG502QWTJ">
    <property type="taxonomic scope" value="Eukaryota"/>
</dbReference>
<dbReference type="SMART" id="SM00066">
    <property type="entry name" value="GAL4"/>
    <property type="match status" value="1"/>
</dbReference>
<feature type="domain" description="Zn(2)-C6 fungal-type" evidence="7">
    <location>
        <begin position="141"/>
        <end position="172"/>
    </location>
</feature>
<dbReference type="InParanoid" id="D8Q0B0"/>
<dbReference type="InterPro" id="IPR036864">
    <property type="entry name" value="Zn2-C6_fun-type_DNA-bd_sf"/>
</dbReference>
<dbReference type="PROSITE" id="PS00463">
    <property type="entry name" value="ZN2_CY6_FUNGAL_1"/>
    <property type="match status" value="1"/>
</dbReference>
<dbReference type="Pfam" id="PF00172">
    <property type="entry name" value="Zn_clus"/>
    <property type="match status" value="1"/>
</dbReference>
<keyword evidence="5" id="KW-0539">Nucleus</keyword>
<dbReference type="Proteomes" id="UP000007431">
    <property type="component" value="Unassembled WGS sequence"/>
</dbReference>
<dbReference type="VEuPathDB" id="FungiDB:SCHCODRAFT_02533051"/>
<feature type="region of interest" description="Disordered" evidence="6">
    <location>
        <begin position="57"/>
        <end position="132"/>
    </location>
</feature>
<feature type="region of interest" description="Disordered" evidence="6">
    <location>
        <begin position="1"/>
        <end position="35"/>
    </location>
</feature>
<dbReference type="GO" id="GO:0005634">
    <property type="term" value="C:nucleus"/>
    <property type="evidence" value="ECO:0007669"/>
    <property type="project" value="UniProtKB-SubCell"/>
</dbReference>
<evidence type="ECO:0000256" key="6">
    <source>
        <dbReference type="SAM" id="MobiDB-lite"/>
    </source>
</evidence>
<dbReference type="SUPFAM" id="SSF57701">
    <property type="entry name" value="Zn2/Cys6 DNA-binding domain"/>
    <property type="match status" value="1"/>
</dbReference>
<protein>
    <recommendedName>
        <fullName evidence="7">Zn(2)-C6 fungal-type domain-containing protein</fullName>
    </recommendedName>
</protein>
<evidence type="ECO:0000313" key="8">
    <source>
        <dbReference type="EMBL" id="EFI99006.1"/>
    </source>
</evidence>
<dbReference type="HOGENOM" id="CLU_010791_0_0_1"/>
<evidence type="ECO:0000256" key="2">
    <source>
        <dbReference type="ARBA" id="ARBA00022723"/>
    </source>
</evidence>
<reference evidence="8 9" key="1">
    <citation type="journal article" date="2010" name="Nat. Biotechnol.">
        <title>Genome sequence of the model mushroom Schizophyllum commune.</title>
        <authorList>
            <person name="Ohm R.A."/>
            <person name="de Jong J.F."/>
            <person name="Lugones L.G."/>
            <person name="Aerts A."/>
            <person name="Kothe E."/>
            <person name="Stajich J.E."/>
            <person name="de Vries R.P."/>
            <person name="Record E."/>
            <person name="Levasseur A."/>
            <person name="Baker S.E."/>
            <person name="Bartholomew K.A."/>
            <person name="Coutinho P.M."/>
            <person name="Erdmann S."/>
            <person name="Fowler T.J."/>
            <person name="Gathman A.C."/>
            <person name="Lombard V."/>
            <person name="Henrissat B."/>
            <person name="Knabe N."/>
            <person name="Kuees U."/>
            <person name="Lilly W.W."/>
            <person name="Lindquist E."/>
            <person name="Lucas S."/>
            <person name="Magnuson J.K."/>
            <person name="Piumi F."/>
            <person name="Raudaskoski M."/>
            <person name="Salamov A."/>
            <person name="Schmutz J."/>
            <person name="Schwarze F.W.M.R."/>
            <person name="vanKuyk P.A."/>
            <person name="Horton J.S."/>
            <person name="Grigoriev I.V."/>
            <person name="Woesten H.A.B."/>
        </authorList>
    </citation>
    <scope>NUCLEOTIDE SEQUENCE [LARGE SCALE GENOMIC DNA]</scope>
    <source>
        <strain evidence="9">H4-8 / FGSC 9210</strain>
    </source>
</reference>
<proteinExistence type="predicted"/>
<gene>
    <name evidence="8" type="ORF">SCHCODRAFT_52392</name>
</gene>
<dbReference type="Gene3D" id="4.10.240.10">
    <property type="entry name" value="Zn(2)-C6 fungal-type DNA-binding domain"/>
    <property type="match status" value="1"/>
</dbReference>
<organism evidence="9">
    <name type="scientific">Schizophyllum commune (strain H4-8 / FGSC 9210)</name>
    <name type="common">Split gill fungus</name>
    <dbReference type="NCBI Taxonomy" id="578458"/>
    <lineage>
        <taxon>Eukaryota</taxon>
        <taxon>Fungi</taxon>
        <taxon>Dikarya</taxon>
        <taxon>Basidiomycota</taxon>
        <taxon>Agaricomycotina</taxon>
        <taxon>Agaricomycetes</taxon>
        <taxon>Agaricomycetidae</taxon>
        <taxon>Agaricales</taxon>
        <taxon>Schizophyllaceae</taxon>
        <taxon>Schizophyllum</taxon>
    </lineage>
</organism>
<feature type="region of interest" description="Disordered" evidence="6">
    <location>
        <begin position="166"/>
        <end position="240"/>
    </location>
</feature>
<dbReference type="AlphaFoldDB" id="D8Q0B0"/>
<keyword evidence="4" id="KW-0804">Transcription</keyword>
<dbReference type="GO" id="GO:0008270">
    <property type="term" value="F:zinc ion binding"/>
    <property type="evidence" value="ECO:0007669"/>
    <property type="project" value="InterPro"/>
</dbReference>
<evidence type="ECO:0000256" key="3">
    <source>
        <dbReference type="ARBA" id="ARBA00023015"/>
    </source>
</evidence>
<dbReference type="EMBL" id="GL377304">
    <property type="protein sequence ID" value="EFI99006.1"/>
    <property type="molecule type" value="Genomic_DNA"/>
</dbReference>
<dbReference type="InterPro" id="IPR001138">
    <property type="entry name" value="Zn2Cys6_DnaBD"/>
</dbReference>
<dbReference type="CDD" id="cd00067">
    <property type="entry name" value="GAL4"/>
    <property type="match status" value="1"/>
</dbReference>
<dbReference type="CDD" id="cd12148">
    <property type="entry name" value="fungal_TF_MHR"/>
    <property type="match status" value="1"/>
</dbReference>
<evidence type="ECO:0000259" key="7">
    <source>
        <dbReference type="PROSITE" id="PS50048"/>
    </source>
</evidence>
<keyword evidence="2" id="KW-0479">Metal-binding</keyword>
<dbReference type="PROSITE" id="PS50048">
    <property type="entry name" value="ZN2_CY6_FUNGAL_2"/>
    <property type="match status" value="1"/>
</dbReference>
<dbReference type="OMA" id="EWLTHQA"/>
<dbReference type="InterPro" id="IPR050815">
    <property type="entry name" value="TF_fung"/>
</dbReference>
<evidence type="ECO:0000313" key="9">
    <source>
        <dbReference type="Proteomes" id="UP000007431"/>
    </source>
</evidence>
<evidence type="ECO:0000256" key="1">
    <source>
        <dbReference type="ARBA" id="ARBA00004123"/>
    </source>
</evidence>
<sequence>MHPTNRPQTDHAAPVPLLASQPPPSLHADVDGDVRFDSYAPRPVNYLEEAINIVPRHAPPSQSSHRAIHHDALPPAHPTPHPDDAIPRISGSKGNRDPDGESTDDASPSHKRARREKGTLPLDANQPLTTRGKPRARVYVACLQCRNRKIRCDGARPACHNCTVKGNPECNYDALPRRRGPDKVPGARQRPSAASGRSTSRRRTSATAESYTVPSQSTSRRNSVDELDLQPQASYPQQPREEHLYFEEYDIQPYRQQTPYYQAYGDVSPEVAGLAPRSYGEPSTSYEYPYHYANQVSPLPLPPVLCLTRQEQGAYDYRDDYAPRPSTTFLSQPSMQFSRSTWWDNLLSLYSAPAANYMPHISASQREWAAQQITSDLRFMFRVSNYWFSFFHVPTFFGTFHNAYRRDNMQPGLVYGALAISIFFRSSQLEGKEMGRERALRFRDMAQGYIDAAYNAQSIDLELAQAAWLAALFEVCAHPLHSTPRCAAALRILDAIIQSLQFTSIDFEDPRTSMFNQSSVPIARARVEHAPGTDLARTHAHTQGPCECLSFTLKHNRRPEEYVPPTWEMTPAWDPKWTEAEIEKESSRRLLWSSLYLFSGHHTYNLSYGRAPVALHISAPSNYAVFFTGESSIYSMRPSSAPLAKETVWALFERSFLLWNATILMVMRTRSPLTRMSDVEKAHFAISVNQEADAIEAALRGHACEIERAFLFHSRDYLFSARMCVGYEYRRVLPATSRADTDTTYIVSYRIAIGRQVMQGLHTVTGNATNTLNRRPFFVFWFMAQIKSAIRLYKSTDLPMALELCKALMPCVDYLSTLFPCPEQRVRYAALVQEVNEACLEHGQPLYEQLDFTSVMSNPNQNSARLTTYED</sequence>
<comment type="subcellular location">
    <subcellularLocation>
        <location evidence="1">Nucleus</location>
    </subcellularLocation>
</comment>
<keyword evidence="3" id="KW-0805">Transcription regulation</keyword>
<dbReference type="PANTHER" id="PTHR47338">
    <property type="entry name" value="ZN(II)2CYS6 TRANSCRIPTION FACTOR (EUROFUNG)-RELATED"/>
    <property type="match status" value="1"/>
</dbReference>
<dbReference type="GO" id="GO:0000981">
    <property type="term" value="F:DNA-binding transcription factor activity, RNA polymerase II-specific"/>
    <property type="evidence" value="ECO:0007669"/>
    <property type="project" value="InterPro"/>
</dbReference>
<evidence type="ECO:0000256" key="5">
    <source>
        <dbReference type="ARBA" id="ARBA00023242"/>
    </source>
</evidence>